<comment type="caution">
    <text evidence="1">The sequence shown here is derived from an EMBL/GenBank/DDBJ whole genome shotgun (WGS) entry which is preliminary data.</text>
</comment>
<reference evidence="1 2" key="1">
    <citation type="submission" date="2008-08" db="EMBL/GenBank/DDBJ databases">
        <authorList>
            <person name="Madupu R."/>
            <person name="Durkin A.S."/>
            <person name="Torralba M."/>
            <person name="Methe B."/>
            <person name="Sutton G.G."/>
            <person name="Strausberg R.L."/>
            <person name="Nelson K.E."/>
        </authorList>
    </citation>
    <scope>NUCLEOTIDE SEQUENCE [LARGE SCALE GENOMIC DNA]</scope>
    <source>
        <strain evidence="1 2">RM3267</strain>
    </source>
</reference>
<evidence type="ECO:0000313" key="1">
    <source>
        <dbReference type="EMBL" id="EEF14493.1"/>
    </source>
</evidence>
<dbReference type="Proteomes" id="UP000003082">
    <property type="component" value="Unassembled WGS sequence"/>
</dbReference>
<accession>B9D0I9</accession>
<proteinExistence type="predicted"/>
<sequence>MQKFRRRLCLLCAFDEIIMSANLIEFAIAPKYFTDTVGSKKVKDL</sequence>
<dbReference type="EMBL" id="ACFU01000006">
    <property type="protein sequence ID" value="EEF14493.1"/>
    <property type="molecule type" value="Genomic_DNA"/>
</dbReference>
<keyword evidence="2" id="KW-1185">Reference proteome</keyword>
<evidence type="ECO:0000313" key="2">
    <source>
        <dbReference type="Proteomes" id="UP000003082"/>
    </source>
</evidence>
<dbReference type="AlphaFoldDB" id="B9D0I9"/>
<protein>
    <submittedName>
        <fullName evidence="1">Uncharacterized protein</fullName>
    </submittedName>
</protein>
<dbReference type="STRING" id="553218.CAMRE0001_1192"/>
<name>B9D0I9_CAMRE</name>
<organism evidence="1 2">
    <name type="scientific">Campylobacter rectus RM3267</name>
    <dbReference type="NCBI Taxonomy" id="553218"/>
    <lineage>
        <taxon>Bacteria</taxon>
        <taxon>Pseudomonadati</taxon>
        <taxon>Campylobacterota</taxon>
        <taxon>Epsilonproteobacteria</taxon>
        <taxon>Campylobacterales</taxon>
        <taxon>Campylobacteraceae</taxon>
        <taxon>Campylobacter</taxon>
    </lineage>
</organism>
<gene>
    <name evidence="1" type="ORF">CAMRE0001_1192</name>
</gene>